<evidence type="ECO:0000313" key="2">
    <source>
        <dbReference type="EMBL" id="GLJ58612.1"/>
    </source>
</evidence>
<evidence type="ECO:0000313" key="4">
    <source>
        <dbReference type="Proteomes" id="UP001234787"/>
    </source>
</evidence>
<name>A0AAD3NT31_CRYJA</name>
<dbReference type="EMBL" id="BSEH01000641">
    <property type="protein sequence ID" value="GLJ58985.1"/>
    <property type="molecule type" value="Genomic_DNA"/>
</dbReference>
<dbReference type="AlphaFoldDB" id="A0AAD3NT31"/>
<organism evidence="1 4">
    <name type="scientific">Cryptomeria japonica</name>
    <name type="common">Japanese cedar</name>
    <name type="synonym">Cupressus japonica</name>
    <dbReference type="NCBI Taxonomy" id="3369"/>
    <lineage>
        <taxon>Eukaryota</taxon>
        <taxon>Viridiplantae</taxon>
        <taxon>Streptophyta</taxon>
        <taxon>Embryophyta</taxon>
        <taxon>Tracheophyta</taxon>
        <taxon>Spermatophyta</taxon>
        <taxon>Pinopsida</taxon>
        <taxon>Pinidae</taxon>
        <taxon>Conifers II</taxon>
        <taxon>Cupressales</taxon>
        <taxon>Cupressaceae</taxon>
        <taxon>Cryptomeria</taxon>
    </lineage>
</organism>
<comment type="caution">
    <text evidence="1">The sequence shown here is derived from an EMBL/GenBank/DDBJ whole genome shotgun (WGS) entry which is preliminary data.</text>
</comment>
<evidence type="ECO:0000313" key="3">
    <source>
        <dbReference type="EMBL" id="GLJ58985.1"/>
    </source>
</evidence>
<gene>
    <name evidence="1" type="ORF">SUGI_1449710</name>
    <name evidence="2" type="ORF">SUGI_1463560</name>
    <name evidence="3" type="ORF">SUGI_1487340</name>
</gene>
<evidence type="ECO:0000313" key="1">
    <source>
        <dbReference type="EMBL" id="GLJ58442.1"/>
    </source>
</evidence>
<reference evidence="1" key="1">
    <citation type="submission" date="2022-12" db="EMBL/GenBank/DDBJ databases">
        <title>Chromosome-Level Genome Assembly of Japanese Cedar (Cryptomeriajaponica D. Don).</title>
        <authorList>
            <person name="Fujino T."/>
            <person name="Yamaguchi K."/>
            <person name="Yokoyama T."/>
            <person name="Hamanaka T."/>
            <person name="Harazono Y."/>
            <person name="Kamada H."/>
            <person name="Kobayashi W."/>
            <person name="Ujino-Ihara T."/>
            <person name="Uchiyama K."/>
            <person name="Matsumoto A."/>
            <person name="Izuno A."/>
            <person name="Tsumura Y."/>
            <person name="Toyoda A."/>
            <person name="Shigenobu S."/>
            <person name="Moriguchi Y."/>
            <person name="Ueno S."/>
            <person name="Kasahara M."/>
        </authorList>
    </citation>
    <scope>NUCLEOTIDE SEQUENCE</scope>
</reference>
<dbReference type="EMBL" id="BSEH01000381">
    <property type="protein sequence ID" value="GLJ58442.1"/>
    <property type="molecule type" value="Genomic_DNA"/>
</dbReference>
<accession>A0AAD3NT31</accession>
<protein>
    <submittedName>
        <fullName evidence="1">Uncharacterized protein</fullName>
    </submittedName>
</protein>
<dbReference type="EMBL" id="BSEH01000454">
    <property type="protein sequence ID" value="GLJ58612.1"/>
    <property type="molecule type" value="Genomic_DNA"/>
</dbReference>
<proteinExistence type="predicted"/>
<dbReference type="Proteomes" id="UP001234787">
    <property type="component" value="Unassembled WGS sequence"/>
</dbReference>
<sequence length="71" mass="7151">MELEWAMPSPMPLAQQAFVSGSVNGKGIGSDSGHGPELGIGFGSIGPGYSIGYSGISSSMIYGSTQAGNRI</sequence>
<keyword evidence="4" id="KW-1185">Reference proteome</keyword>